<evidence type="ECO:0000313" key="3">
    <source>
        <dbReference type="Proteomes" id="UP000029055"/>
    </source>
</evidence>
<dbReference type="Proteomes" id="UP000029055">
    <property type="component" value="Unassembled WGS sequence"/>
</dbReference>
<evidence type="ECO:0000313" key="2">
    <source>
        <dbReference type="EMBL" id="KFJ05202.1"/>
    </source>
</evidence>
<sequence>MENKGIRRAKTRGTVRRVSAAATCAAAAASLCLTLMPEAAFADAADPLSSPPTVSLLYPRCPPWLQWLCGEGF</sequence>
<evidence type="ECO:0000256" key="1">
    <source>
        <dbReference type="SAM" id="SignalP"/>
    </source>
</evidence>
<keyword evidence="3" id="KW-1185">Reference proteome</keyword>
<dbReference type="AlphaFoldDB" id="A0A087EBQ1"/>
<gene>
    <name evidence="2" type="ORF">BISU_1320</name>
</gene>
<dbReference type="EMBL" id="JGZR01000001">
    <property type="protein sequence ID" value="KFJ05202.1"/>
    <property type="molecule type" value="Genomic_DNA"/>
</dbReference>
<accession>A0A087EBQ1</accession>
<name>A0A087EBQ1_9BIFI</name>
<reference evidence="2 3" key="1">
    <citation type="submission" date="2014-03" db="EMBL/GenBank/DDBJ databases">
        <title>Genomics of Bifidobacteria.</title>
        <authorList>
            <person name="Ventura M."/>
            <person name="Milani C."/>
            <person name="Lugli G.A."/>
        </authorList>
    </citation>
    <scope>NUCLEOTIDE SEQUENCE [LARGE SCALE GENOMIC DNA]</scope>
    <source>
        <strain evidence="2 3">LMG 11597</strain>
    </source>
</reference>
<feature type="chain" id="PRO_5039075465" evidence="1">
    <location>
        <begin position="45"/>
        <end position="73"/>
    </location>
</feature>
<comment type="caution">
    <text evidence="2">The sequence shown here is derived from an EMBL/GenBank/DDBJ whole genome shotgun (WGS) entry which is preliminary data.</text>
</comment>
<feature type="signal peptide" evidence="1">
    <location>
        <begin position="1"/>
        <end position="44"/>
    </location>
</feature>
<protein>
    <submittedName>
        <fullName evidence="2">Uncharacterized protein</fullName>
    </submittedName>
</protein>
<proteinExistence type="predicted"/>
<keyword evidence="1" id="KW-0732">Signal</keyword>
<organism evidence="2 3">
    <name type="scientific">Bifidobacterium subtile</name>
    <dbReference type="NCBI Taxonomy" id="77635"/>
    <lineage>
        <taxon>Bacteria</taxon>
        <taxon>Bacillati</taxon>
        <taxon>Actinomycetota</taxon>
        <taxon>Actinomycetes</taxon>
        <taxon>Bifidobacteriales</taxon>
        <taxon>Bifidobacteriaceae</taxon>
        <taxon>Bifidobacterium</taxon>
    </lineage>
</organism>
<dbReference type="RefSeq" id="WP_152599105.1">
    <property type="nucleotide sequence ID" value="NZ_CP062939.1"/>
</dbReference>